<dbReference type="EMBL" id="JGYV01000029">
    <property type="protein sequence ID" value="KFI58582.1"/>
    <property type="molecule type" value="Genomic_DNA"/>
</dbReference>
<dbReference type="InterPro" id="IPR035093">
    <property type="entry name" value="RelE/ParE_toxin_dom_sf"/>
</dbReference>
<sequence length="99" mass="11108">MSWTVRYLRQAERDVSRLREPTKSHVFKAIEKVAQNPLPQAEGGCGKPLGDKRGNNLTGLMKVKLHGDGIRIVYQLQRSERGMTVIVVGVRDDEAAYCL</sequence>
<protein>
    <submittedName>
        <fullName evidence="2">Cytotoxic translational repressor of toxin-antitoxin stability system</fullName>
    </submittedName>
</protein>
<evidence type="ECO:0000256" key="1">
    <source>
        <dbReference type="ARBA" id="ARBA00022649"/>
    </source>
</evidence>
<dbReference type="SUPFAM" id="SSF143011">
    <property type="entry name" value="RelE-like"/>
    <property type="match status" value="1"/>
</dbReference>
<accession>A0A087AII2</accession>
<keyword evidence="1" id="KW-1277">Toxin-antitoxin system</keyword>
<evidence type="ECO:0000313" key="3">
    <source>
        <dbReference type="Proteomes" id="UP000029067"/>
    </source>
</evidence>
<dbReference type="OrthoDB" id="362883at2"/>
<reference evidence="2 3" key="1">
    <citation type="submission" date="2014-03" db="EMBL/GenBank/DDBJ databases">
        <title>Genomics of Bifidobacteria.</title>
        <authorList>
            <person name="Ventura M."/>
            <person name="Milani C."/>
            <person name="Lugli G.A."/>
        </authorList>
    </citation>
    <scope>NUCLEOTIDE SEQUENCE [LARGE SCALE GENOMIC DNA]</scope>
    <source>
        <strain evidence="2 3">LMG 10738</strain>
    </source>
</reference>
<evidence type="ECO:0000313" key="2">
    <source>
        <dbReference type="EMBL" id="KFI58582.1"/>
    </source>
</evidence>
<gene>
    <name evidence="2" type="ORF">BCUN_1760</name>
</gene>
<proteinExistence type="predicted"/>
<dbReference type="Pfam" id="PF05016">
    <property type="entry name" value="ParE_toxin"/>
    <property type="match status" value="1"/>
</dbReference>
<organism evidence="2 3">
    <name type="scientific">Bifidobacterium cuniculi</name>
    <dbReference type="NCBI Taxonomy" id="1688"/>
    <lineage>
        <taxon>Bacteria</taxon>
        <taxon>Bacillati</taxon>
        <taxon>Actinomycetota</taxon>
        <taxon>Actinomycetes</taxon>
        <taxon>Bifidobacteriales</taxon>
        <taxon>Bifidobacteriaceae</taxon>
        <taxon>Bifidobacterium</taxon>
    </lineage>
</organism>
<keyword evidence="3" id="KW-1185">Reference proteome</keyword>
<dbReference type="InterPro" id="IPR007712">
    <property type="entry name" value="RelE/ParE_toxin"/>
</dbReference>
<dbReference type="Proteomes" id="UP000029067">
    <property type="component" value="Unassembled WGS sequence"/>
</dbReference>
<dbReference type="eggNOG" id="COG2026">
    <property type="taxonomic scope" value="Bacteria"/>
</dbReference>
<dbReference type="Gene3D" id="3.30.2310.20">
    <property type="entry name" value="RelE-like"/>
    <property type="match status" value="1"/>
</dbReference>
<comment type="caution">
    <text evidence="2">The sequence shown here is derived from an EMBL/GenBank/DDBJ whole genome shotgun (WGS) entry which is preliminary data.</text>
</comment>
<dbReference type="STRING" id="1688.BCUN_1760"/>
<dbReference type="RefSeq" id="WP_033516513.1">
    <property type="nucleotide sequence ID" value="NZ_JGYV01000029.1"/>
</dbReference>
<dbReference type="AlphaFoldDB" id="A0A087AII2"/>
<name>A0A087AII2_9BIFI</name>